<organism evidence="4 5">
    <name type="scientific">Rotaria magnacalcarata</name>
    <dbReference type="NCBI Taxonomy" id="392030"/>
    <lineage>
        <taxon>Eukaryota</taxon>
        <taxon>Metazoa</taxon>
        <taxon>Spiralia</taxon>
        <taxon>Gnathifera</taxon>
        <taxon>Rotifera</taxon>
        <taxon>Eurotatoria</taxon>
        <taxon>Bdelloidea</taxon>
        <taxon>Philodinida</taxon>
        <taxon>Philodinidae</taxon>
        <taxon>Rotaria</taxon>
    </lineage>
</organism>
<dbReference type="GO" id="GO:0005634">
    <property type="term" value="C:nucleus"/>
    <property type="evidence" value="ECO:0007669"/>
    <property type="project" value="TreeGrafter"/>
</dbReference>
<evidence type="ECO:0000256" key="1">
    <source>
        <dbReference type="ARBA" id="ARBA00001933"/>
    </source>
</evidence>
<feature type="non-terminal residue" evidence="4">
    <location>
        <position position="1"/>
    </location>
</feature>
<dbReference type="PANTHER" id="PTHR11601:SF34">
    <property type="entry name" value="CYSTEINE DESULFURASE"/>
    <property type="match status" value="1"/>
</dbReference>
<evidence type="ECO:0000313" key="3">
    <source>
        <dbReference type="EMBL" id="CAF5191981.1"/>
    </source>
</evidence>
<dbReference type="EMBL" id="CAJOBI010350761">
    <property type="protein sequence ID" value="CAF5221027.1"/>
    <property type="molecule type" value="Genomic_DNA"/>
</dbReference>
<dbReference type="EMBL" id="CAJOBH010238838">
    <property type="protein sequence ID" value="CAF5101570.1"/>
    <property type="molecule type" value="Genomic_DNA"/>
</dbReference>
<dbReference type="PANTHER" id="PTHR11601">
    <property type="entry name" value="CYSTEINE DESULFURYLASE FAMILY MEMBER"/>
    <property type="match status" value="1"/>
</dbReference>
<evidence type="ECO:0000313" key="5">
    <source>
        <dbReference type="Proteomes" id="UP000676336"/>
    </source>
</evidence>
<dbReference type="AlphaFoldDB" id="A0A8S3JM48"/>
<name>A0A8S3JM48_9BILA</name>
<gene>
    <name evidence="2" type="ORF">BYL167_LOCUS64436</name>
    <name evidence="3" type="ORF">GIL414_LOCUS73310</name>
    <name evidence="4" type="ORF">SMN809_LOCUS82160</name>
</gene>
<evidence type="ECO:0000313" key="2">
    <source>
        <dbReference type="EMBL" id="CAF5101570.1"/>
    </source>
</evidence>
<dbReference type="Proteomes" id="UP000676336">
    <property type="component" value="Unassembled WGS sequence"/>
</dbReference>
<dbReference type="GO" id="GO:0005739">
    <property type="term" value="C:mitochondrion"/>
    <property type="evidence" value="ECO:0007669"/>
    <property type="project" value="TreeGrafter"/>
</dbReference>
<dbReference type="Gene3D" id="3.90.1150.10">
    <property type="entry name" value="Aspartate Aminotransferase, domain 1"/>
    <property type="match status" value="1"/>
</dbReference>
<dbReference type="InterPro" id="IPR015422">
    <property type="entry name" value="PyrdxlP-dep_Trfase_small"/>
</dbReference>
<dbReference type="EMBL" id="CAJOBJ010338348">
    <property type="protein sequence ID" value="CAF5191981.1"/>
    <property type="molecule type" value="Genomic_DNA"/>
</dbReference>
<proteinExistence type="predicted"/>
<accession>A0A8S3JM48</accession>
<evidence type="ECO:0008006" key="6">
    <source>
        <dbReference type="Google" id="ProtNLM"/>
    </source>
</evidence>
<dbReference type="InterPro" id="IPR015424">
    <property type="entry name" value="PyrdxlP-dep_Trfase"/>
</dbReference>
<reference evidence="4" key="1">
    <citation type="submission" date="2021-02" db="EMBL/GenBank/DDBJ databases">
        <authorList>
            <person name="Nowell W R."/>
        </authorList>
    </citation>
    <scope>NUCLEOTIDE SEQUENCE</scope>
</reference>
<dbReference type="SUPFAM" id="SSF53383">
    <property type="entry name" value="PLP-dependent transferases"/>
    <property type="match status" value="1"/>
</dbReference>
<comment type="cofactor">
    <cofactor evidence="1">
        <name>pyridoxal 5'-phosphate</name>
        <dbReference type="ChEBI" id="CHEBI:597326"/>
    </cofactor>
</comment>
<dbReference type="GO" id="GO:0005829">
    <property type="term" value="C:cytosol"/>
    <property type="evidence" value="ECO:0007669"/>
    <property type="project" value="TreeGrafter"/>
</dbReference>
<evidence type="ECO:0000313" key="4">
    <source>
        <dbReference type="EMBL" id="CAF5221027.1"/>
    </source>
</evidence>
<protein>
    <recommendedName>
        <fullName evidence="6">Cysteine desulfurase</fullName>
    </recommendedName>
</protein>
<dbReference type="GO" id="GO:0016226">
    <property type="term" value="P:iron-sulfur cluster assembly"/>
    <property type="evidence" value="ECO:0007669"/>
    <property type="project" value="TreeGrafter"/>
</dbReference>
<dbReference type="Proteomes" id="UP000681720">
    <property type="component" value="Unassembled WGS sequence"/>
</dbReference>
<sequence length="78" mass="8890">ACTSASLEPSYVLRAIGADEDLAHSSIRFGIGRFTTDAEVDFTIEKTVEHVKRLREMSPLWEMVQEGIDLRNIKWSQH</sequence>
<comment type="caution">
    <text evidence="4">The sequence shown here is derived from an EMBL/GenBank/DDBJ whole genome shotgun (WGS) entry which is preliminary data.</text>
</comment>
<dbReference type="Proteomes" id="UP000681967">
    <property type="component" value="Unassembled WGS sequence"/>
</dbReference>
<dbReference type="GO" id="GO:0031071">
    <property type="term" value="F:cysteine desulfurase activity"/>
    <property type="evidence" value="ECO:0007669"/>
    <property type="project" value="TreeGrafter"/>
</dbReference>